<reference evidence="3" key="1">
    <citation type="submission" date="2023-10" db="EMBL/GenBank/DDBJ databases">
        <authorList>
            <person name="Chen Y."/>
            <person name="Shah S."/>
            <person name="Dougan E. K."/>
            <person name="Thang M."/>
            <person name="Chan C."/>
        </authorList>
    </citation>
    <scope>NUCLEOTIDE SEQUENCE [LARGE SCALE GENOMIC DNA]</scope>
</reference>
<dbReference type="EMBL" id="CAUYUJ010005008">
    <property type="protein sequence ID" value="CAK0811913.1"/>
    <property type="molecule type" value="Genomic_DNA"/>
</dbReference>
<feature type="compositionally biased region" description="Low complexity" evidence="2">
    <location>
        <begin position="245"/>
        <end position="267"/>
    </location>
</feature>
<accession>A0ABN9R263</accession>
<comment type="caution">
    <text evidence="3">The sequence shown here is derived from an EMBL/GenBank/DDBJ whole genome shotgun (WGS) entry which is preliminary data.</text>
</comment>
<dbReference type="Proteomes" id="UP001189429">
    <property type="component" value="Unassembled WGS sequence"/>
</dbReference>
<keyword evidence="4" id="KW-1185">Reference proteome</keyword>
<evidence type="ECO:0000256" key="1">
    <source>
        <dbReference type="SAM" id="Coils"/>
    </source>
</evidence>
<name>A0ABN9R263_9DINO</name>
<feature type="coiled-coil region" evidence="1">
    <location>
        <begin position="26"/>
        <end position="134"/>
    </location>
</feature>
<organism evidence="3 4">
    <name type="scientific">Prorocentrum cordatum</name>
    <dbReference type="NCBI Taxonomy" id="2364126"/>
    <lineage>
        <taxon>Eukaryota</taxon>
        <taxon>Sar</taxon>
        <taxon>Alveolata</taxon>
        <taxon>Dinophyceae</taxon>
        <taxon>Prorocentrales</taxon>
        <taxon>Prorocentraceae</taxon>
        <taxon>Prorocentrum</taxon>
    </lineage>
</organism>
<protein>
    <submittedName>
        <fullName evidence="3">Uncharacterized protein</fullName>
    </submittedName>
</protein>
<sequence>SYTNSSKRRPEASLQKAAVKAKNEEIAMQKVQMQKQATELNDLKEKMRSSRDVFRRMKAAETTQQETIAAKTRELETAKRILEQERKAKQVEQTQLKATEKKVTRLYDEVARESANLTEQKEANRRALESEEQLKVLIATRERDLAELQDSFHAIVDNKNLLERRLEEMQKLLASQQDEAAEARAQAALATKGEEEAKRELMFLRDLQDGSQPSTACPNSASASGSICPSLDDATFDAVFGDAPASAPSGLSPSLGPDATPGGPATEDGADEEEPGADPAPAAIAQEVAEGPAAAPDRDEPPLKKGKVAARWEKLDKAWDEFDQEVASKKIDYDASGAPIKWHIQCKRCLLWHACKARDPKERLNHLKACKFPASTGSSQLAAFPGWIRTQKPPVARGEIGDAPPGDVVPQPIAAYPCSGVCAHGVVAKLTCLTDLELEFAAAVTQRPTARHPKLELAFLAFDTYVKFDKQASTACIMRNVELPTAPTDVPRLSRLADCKPVSRERRDKPRDGDATCASQLWEPYKYTCMACQTLEADVIQKMNNKMKNILRARVVLEYVTLVRSAHAAVLSKLKFMSEKNCPGLVGSALDRLKPVAAAREAFLKFQSEDGGAIGADVSQSDLAMLRQAKHLLITNTGTFREKAIKGAFKGYVSYLFRTQVLQHDADRAKHGNRFEGGWQNYEMAEYLMSSSKQAFTRANLLEGAAPSQSTLKALLQKSERSSGKAVTNYLDHSKPSLDSIADMVFGSMRQEGSEAAILVCDEIVVLRAVVWDLALKSYVGYAKNGKFLLSAEEYKTMQFKQDDLARLVKFTAVLPLGTGGIRVLSMRPGKATGADEMAFNAVNLQHAKEAAQRHGVTLLGGCNDGIAKEKEWWRQHLLRRLAAAEAGGFLVGLDVKHQSKCGRGSMSSGRTASPSGGWLVSSIRTFLLVGVRMDCVRVVDVFSDFRVQMLYRALPQFSALLGSGVPVAEILGTSLYTHAIMWIEVGMLSQVGTFSRRDRIRLVISGTILATSFHNARTTNINFVGEGLPASLVMCSELMKRPHRWGSMYLEYLFSLYRCRTPSDNLTLLMLRQLARRTQKLQEVCCASGFKMGAMSRTDAYLSYGEALSTKSGDYLADPGVTDDEYMGLFHEAVAAIRPVLLRLGWAEAEMSPLCREFGSMRELGSSDATAPPLSRAAPAQALDWRTAPPPPRQGGARAPAQHLAQARLGPSAAHCHSAPRKTVETMTATKKDDDWTHIHEHCKITDDPEGFEALSAQEQRLRVAASTLQAAADDLVEPAEERIEKTLSVDSASAQADSRGGQGNGVVGELGAGSGGEDEESDYCVAYEPGSGLFPLIHSMRNLRPDSMVHCLSELAARCNVLLTTDKHKGMANKRTIKERLAQSSKKFETERGSWGYVNLVFLPKEDGGTFARIVAPFKKEYKSFLLMEEPDNEAAKLRELKKLSDTSTRFHVELATVSTARSNGGSTCWEPCKASSARPRARSVFAADAYVLPGVQFFPVAFPTKPEADPTFFHVHANVAEYLAAEVQEGKIDEDVDSRRVGSILKAIGILAGYAKQVDMTTVKASRLGVPLKKLKDVRQPQIAKAVKDLVCMYP</sequence>
<gene>
    <name evidence="3" type="ORF">PCOR1329_LOCUS16371</name>
</gene>
<feature type="compositionally biased region" description="Gly residues" evidence="2">
    <location>
        <begin position="1302"/>
        <end position="1317"/>
    </location>
</feature>
<feature type="coiled-coil region" evidence="1">
    <location>
        <begin position="159"/>
        <end position="186"/>
    </location>
</feature>
<feature type="region of interest" description="Disordered" evidence="2">
    <location>
        <begin position="245"/>
        <end position="278"/>
    </location>
</feature>
<evidence type="ECO:0000256" key="2">
    <source>
        <dbReference type="SAM" id="MobiDB-lite"/>
    </source>
</evidence>
<evidence type="ECO:0000313" key="3">
    <source>
        <dbReference type="EMBL" id="CAK0811913.1"/>
    </source>
</evidence>
<feature type="non-terminal residue" evidence="3">
    <location>
        <position position="1598"/>
    </location>
</feature>
<proteinExistence type="predicted"/>
<evidence type="ECO:0000313" key="4">
    <source>
        <dbReference type="Proteomes" id="UP001189429"/>
    </source>
</evidence>
<feature type="region of interest" description="Disordered" evidence="2">
    <location>
        <begin position="1290"/>
        <end position="1321"/>
    </location>
</feature>
<feature type="non-terminal residue" evidence="3">
    <location>
        <position position="1"/>
    </location>
</feature>
<keyword evidence="1" id="KW-0175">Coiled coil</keyword>